<gene>
    <name evidence="1" type="ORF">BQ8794_240227</name>
</gene>
<organism evidence="1 2">
    <name type="scientific">Mesorhizobium prunaredense</name>
    <dbReference type="NCBI Taxonomy" id="1631249"/>
    <lineage>
        <taxon>Bacteria</taxon>
        <taxon>Pseudomonadati</taxon>
        <taxon>Pseudomonadota</taxon>
        <taxon>Alphaproteobacteria</taxon>
        <taxon>Hyphomicrobiales</taxon>
        <taxon>Phyllobacteriaceae</taxon>
        <taxon>Mesorhizobium</taxon>
    </lineage>
</organism>
<accession>A0A1R3V7Z6</accession>
<sequence>MILSGAGMVRTDPGEIRSKPAMSFWWSLLKRVLHNDRDEDLDFVDVYWRDSKAALDVAAQAAFPRGPIFFFSTPPTPYGDLHLGHLLARILAPTSIRVSCA</sequence>
<proteinExistence type="predicted"/>
<dbReference type="EMBL" id="FTPD01000017">
    <property type="protein sequence ID" value="SIT56020.1"/>
    <property type="molecule type" value="Genomic_DNA"/>
</dbReference>
<name>A0A1R3V7Z6_9HYPH</name>
<evidence type="ECO:0000313" key="1">
    <source>
        <dbReference type="EMBL" id="SIT56020.1"/>
    </source>
</evidence>
<dbReference type="STRING" id="1631249.BQ8794_240227"/>
<dbReference type="AlphaFoldDB" id="A0A1R3V7Z6"/>
<keyword evidence="2" id="KW-1185">Reference proteome</keyword>
<evidence type="ECO:0000313" key="2">
    <source>
        <dbReference type="Proteomes" id="UP000188388"/>
    </source>
</evidence>
<dbReference type="Proteomes" id="UP000188388">
    <property type="component" value="Unassembled WGS sequence"/>
</dbReference>
<reference evidence="2" key="1">
    <citation type="submission" date="2017-01" db="EMBL/GenBank/DDBJ databases">
        <authorList>
            <person name="Brunel B."/>
        </authorList>
    </citation>
    <scope>NUCLEOTIDE SEQUENCE [LARGE SCALE GENOMIC DNA]</scope>
</reference>
<dbReference type="SUPFAM" id="SSF52374">
    <property type="entry name" value="Nucleotidylyl transferase"/>
    <property type="match status" value="1"/>
</dbReference>
<protein>
    <submittedName>
        <fullName evidence="1">Uncharacterized protein</fullName>
    </submittedName>
</protein>